<dbReference type="Pfam" id="PF06170">
    <property type="entry name" value="DUF983"/>
    <property type="match status" value="1"/>
</dbReference>
<proteinExistence type="predicted"/>
<sequence length="134" mass="14792">MTEYTEMPEDDRPVGQAIWRGLTCRCPACGEGTLLEGYARVRAACPACGEALHHQRADDGPAYLTILVVGHLLAPAIMAVYFAFRPEPWMMIALFVPSCVALSVYLLPRFKGMLVGIQWSRRMHGFGAGEIVHD</sequence>
<dbReference type="AlphaFoldDB" id="A0A2A4CST6"/>
<comment type="caution">
    <text evidence="2">The sequence shown here is derived from an EMBL/GenBank/DDBJ whole genome shotgun (WGS) entry which is preliminary data.</text>
</comment>
<feature type="transmembrane region" description="Helical" evidence="1">
    <location>
        <begin position="62"/>
        <end position="83"/>
    </location>
</feature>
<dbReference type="OrthoDB" id="9799456at2"/>
<dbReference type="SUPFAM" id="SSF57783">
    <property type="entry name" value="Zinc beta-ribbon"/>
    <property type="match status" value="1"/>
</dbReference>
<keyword evidence="1" id="KW-0472">Membrane</keyword>
<reference evidence="2 3" key="1">
    <citation type="submission" date="2017-09" db="EMBL/GenBank/DDBJ databases">
        <title>A multilocus sequence analysis scheme for characterization of bacteria in the genus Thioclava.</title>
        <authorList>
            <person name="Liu Y."/>
            <person name="Shao Z."/>
        </authorList>
    </citation>
    <scope>NUCLEOTIDE SEQUENCE [LARGE SCALE GENOMIC DNA]</scope>
    <source>
        <strain evidence="2 3">CAU 1312</strain>
    </source>
</reference>
<evidence type="ECO:0000313" key="3">
    <source>
        <dbReference type="Proteomes" id="UP000243507"/>
    </source>
</evidence>
<dbReference type="InterPro" id="IPR009325">
    <property type="entry name" value="DUF983"/>
</dbReference>
<gene>
    <name evidence="2" type="ORF">CLN94_02540</name>
</gene>
<keyword evidence="3" id="KW-1185">Reference proteome</keyword>
<feature type="transmembrane region" description="Helical" evidence="1">
    <location>
        <begin position="89"/>
        <end position="107"/>
    </location>
</feature>
<evidence type="ECO:0008006" key="4">
    <source>
        <dbReference type="Google" id="ProtNLM"/>
    </source>
</evidence>
<protein>
    <recommendedName>
        <fullName evidence="4">DUF983 domain-containing protein</fullName>
    </recommendedName>
</protein>
<keyword evidence="1" id="KW-0812">Transmembrane</keyword>
<dbReference type="EMBL" id="NTJD01000002">
    <property type="protein sequence ID" value="PCD77410.1"/>
    <property type="molecule type" value="Genomic_DNA"/>
</dbReference>
<dbReference type="RefSeq" id="WP_096430830.1">
    <property type="nucleotide sequence ID" value="NZ_NTJD01000002.1"/>
</dbReference>
<evidence type="ECO:0000313" key="2">
    <source>
        <dbReference type="EMBL" id="PCD77410.1"/>
    </source>
</evidence>
<evidence type="ECO:0000256" key="1">
    <source>
        <dbReference type="SAM" id="Phobius"/>
    </source>
</evidence>
<accession>A0A2A4CST6</accession>
<organism evidence="2 3">
    <name type="scientific">Pseudothioclava arenosa</name>
    <dbReference type="NCBI Taxonomy" id="1795308"/>
    <lineage>
        <taxon>Bacteria</taxon>
        <taxon>Pseudomonadati</taxon>
        <taxon>Pseudomonadota</taxon>
        <taxon>Alphaproteobacteria</taxon>
        <taxon>Rhodobacterales</taxon>
        <taxon>Paracoccaceae</taxon>
        <taxon>Pseudothioclava</taxon>
    </lineage>
</organism>
<dbReference type="Proteomes" id="UP000243507">
    <property type="component" value="Unassembled WGS sequence"/>
</dbReference>
<name>A0A2A4CST6_9RHOB</name>
<keyword evidence="1" id="KW-1133">Transmembrane helix</keyword>